<protein>
    <recommendedName>
        <fullName evidence="4">Transmembrane lipoprotein</fullName>
    </recommendedName>
</protein>
<feature type="transmembrane region" description="Helical" evidence="1">
    <location>
        <begin position="66"/>
        <end position="86"/>
    </location>
</feature>
<accession>A0ABM8WZC6</accession>
<gene>
    <name evidence="2" type="ORF">LMG23992_02373</name>
</gene>
<comment type="caution">
    <text evidence="2">The sequence shown here is derived from an EMBL/GenBank/DDBJ whole genome shotgun (WGS) entry which is preliminary data.</text>
</comment>
<dbReference type="EMBL" id="CAJZAI010000004">
    <property type="protein sequence ID" value="CAG9172932.1"/>
    <property type="molecule type" value="Genomic_DNA"/>
</dbReference>
<evidence type="ECO:0000256" key="1">
    <source>
        <dbReference type="SAM" id="Phobius"/>
    </source>
</evidence>
<organism evidence="2 3">
    <name type="scientific">Cupriavidus laharis</name>
    <dbReference type="NCBI Taxonomy" id="151654"/>
    <lineage>
        <taxon>Bacteria</taxon>
        <taxon>Pseudomonadati</taxon>
        <taxon>Pseudomonadota</taxon>
        <taxon>Betaproteobacteria</taxon>
        <taxon>Burkholderiales</taxon>
        <taxon>Burkholderiaceae</taxon>
        <taxon>Cupriavidus</taxon>
    </lineage>
</organism>
<name>A0ABM8WZC6_9BURK</name>
<evidence type="ECO:0000313" key="3">
    <source>
        <dbReference type="Proteomes" id="UP000727654"/>
    </source>
</evidence>
<keyword evidence="1" id="KW-0472">Membrane</keyword>
<evidence type="ECO:0008006" key="4">
    <source>
        <dbReference type="Google" id="ProtNLM"/>
    </source>
</evidence>
<sequence length="100" mass="10354">MNGMGTKWLAGTLLGLPLAVALCTFVILGLPGGWESGVVAAVVACLPVWVAIICCSLLFHSSRAAWLWLAGANLLCFGLLWALRLLHVAPSAALASLPVS</sequence>
<feature type="transmembrane region" description="Helical" evidence="1">
    <location>
        <begin position="37"/>
        <end position="59"/>
    </location>
</feature>
<dbReference type="Proteomes" id="UP000727654">
    <property type="component" value="Unassembled WGS sequence"/>
</dbReference>
<keyword evidence="3" id="KW-1185">Reference proteome</keyword>
<evidence type="ECO:0000313" key="2">
    <source>
        <dbReference type="EMBL" id="CAG9172932.1"/>
    </source>
</evidence>
<proteinExistence type="predicted"/>
<keyword evidence="1" id="KW-0812">Transmembrane</keyword>
<keyword evidence="1" id="KW-1133">Transmembrane helix</keyword>
<reference evidence="2 3" key="1">
    <citation type="submission" date="2021-08" db="EMBL/GenBank/DDBJ databases">
        <authorList>
            <person name="Peeters C."/>
        </authorList>
    </citation>
    <scope>NUCLEOTIDE SEQUENCE [LARGE SCALE GENOMIC DNA]</scope>
    <source>
        <strain evidence="2 3">LMG 23992</strain>
    </source>
</reference>